<accession>A0A8K0WWZ8</accession>
<gene>
    <name evidence="1" type="ORF">B0I35DRAFT_419617</name>
</gene>
<organism evidence="1 2">
    <name type="scientific">Stachybotrys elegans</name>
    <dbReference type="NCBI Taxonomy" id="80388"/>
    <lineage>
        <taxon>Eukaryota</taxon>
        <taxon>Fungi</taxon>
        <taxon>Dikarya</taxon>
        <taxon>Ascomycota</taxon>
        <taxon>Pezizomycotina</taxon>
        <taxon>Sordariomycetes</taxon>
        <taxon>Hypocreomycetidae</taxon>
        <taxon>Hypocreales</taxon>
        <taxon>Stachybotryaceae</taxon>
        <taxon>Stachybotrys</taxon>
    </lineage>
</organism>
<comment type="caution">
    <text evidence="1">The sequence shown here is derived from an EMBL/GenBank/DDBJ whole genome shotgun (WGS) entry which is preliminary data.</text>
</comment>
<sequence>MRHFEFPLSCALSLSKRRRATSMSVCGEERRRESEWVHARVWALDELLLHCRARNPSQHTAY</sequence>
<protein>
    <submittedName>
        <fullName evidence="1">Uncharacterized protein</fullName>
    </submittedName>
</protein>
<proteinExistence type="predicted"/>
<reference evidence="1" key="1">
    <citation type="journal article" date="2021" name="Nat. Commun.">
        <title>Genetic determinants of endophytism in the Arabidopsis root mycobiome.</title>
        <authorList>
            <person name="Mesny F."/>
            <person name="Miyauchi S."/>
            <person name="Thiergart T."/>
            <person name="Pickel B."/>
            <person name="Atanasova L."/>
            <person name="Karlsson M."/>
            <person name="Huettel B."/>
            <person name="Barry K.W."/>
            <person name="Haridas S."/>
            <person name="Chen C."/>
            <person name="Bauer D."/>
            <person name="Andreopoulos W."/>
            <person name="Pangilinan J."/>
            <person name="LaButti K."/>
            <person name="Riley R."/>
            <person name="Lipzen A."/>
            <person name="Clum A."/>
            <person name="Drula E."/>
            <person name="Henrissat B."/>
            <person name="Kohler A."/>
            <person name="Grigoriev I.V."/>
            <person name="Martin F.M."/>
            <person name="Hacquard S."/>
        </authorList>
    </citation>
    <scope>NUCLEOTIDE SEQUENCE</scope>
    <source>
        <strain evidence="1">MPI-CAGE-CH-0235</strain>
    </source>
</reference>
<name>A0A8K0WWZ8_9HYPO</name>
<dbReference type="Proteomes" id="UP000813444">
    <property type="component" value="Unassembled WGS sequence"/>
</dbReference>
<evidence type="ECO:0000313" key="2">
    <source>
        <dbReference type="Proteomes" id="UP000813444"/>
    </source>
</evidence>
<dbReference type="EMBL" id="JAGPNK010000001">
    <property type="protein sequence ID" value="KAH7329203.1"/>
    <property type="molecule type" value="Genomic_DNA"/>
</dbReference>
<evidence type="ECO:0000313" key="1">
    <source>
        <dbReference type="EMBL" id="KAH7329203.1"/>
    </source>
</evidence>
<keyword evidence="2" id="KW-1185">Reference proteome</keyword>
<dbReference type="AlphaFoldDB" id="A0A8K0WWZ8"/>